<dbReference type="GO" id="GO:0022625">
    <property type="term" value="C:cytosolic large ribosomal subunit"/>
    <property type="evidence" value="ECO:0007669"/>
    <property type="project" value="TreeGrafter"/>
</dbReference>
<dbReference type="Pfam" id="PF00861">
    <property type="entry name" value="Ribosomal_L18p"/>
    <property type="match status" value="1"/>
</dbReference>
<sequence length="137" mass="14835">MRSSVARLERLVSDMSVKIFGKGKKAALKRRHARIRKRISGTAERPRLVVTRSNRHMVAQIVDDNAGKTLVSESTLMADFADFQGTKTEAAKKVGELLAKKAKDAGITTVVFDRGGNMYHGRVAAVAEGAREGGLAL</sequence>
<dbReference type="AlphaFoldDB" id="A0A806FRR7"/>
<dbReference type="CDD" id="cd00432">
    <property type="entry name" value="Ribosomal_L18_L5e"/>
    <property type="match status" value="1"/>
</dbReference>
<protein>
    <recommendedName>
        <fullName evidence="6 7">Large ribosomal subunit protein uL18</fullName>
    </recommendedName>
</protein>
<comment type="similarity">
    <text evidence="1 7">Belongs to the universal ribosomal protein uL18 family.</text>
</comment>
<name>A0A806FRR7_BIFAN</name>
<evidence type="ECO:0000256" key="4">
    <source>
        <dbReference type="ARBA" id="ARBA00022980"/>
    </source>
</evidence>
<dbReference type="GO" id="GO:0003735">
    <property type="term" value="F:structural constituent of ribosome"/>
    <property type="evidence" value="ECO:0007669"/>
    <property type="project" value="InterPro"/>
</dbReference>
<dbReference type="HAMAP" id="MF_01337_B">
    <property type="entry name" value="Ribosomal_uL18_B"/>
    <property type="match status" value="1"/>
</dbReference>
<dbReference type="InterPro" id="IPR005484">
    <property type="entry name" value="Ribosomal_uL18_bac/plant/anim"/>
</dbReference>
<keyword evidence="2 7" id="KW-0699">rRNA-binding</keyword>
<proteinExistence type="inferred from homology"/>
<evidence type="ECO:0000256" key="2">
    <source>
        <dbReference type="ARBA" id="ARBA00022730"/>
    </source>
</evidence>
<comment type="function">
    <text evidence="7">This is one of the proteins that bind and probably mediate the attachment of the 5S RNA into the large ribosomal subunit, where it forms part of the central protuberance.</text>
</comment>
<reference evidence="8 9" key="1">
    <citation type="journal article" date="2011" name="J. Bacteriol.">
        <title>Genome Sequence of the Probiotic Strain Bifidobacterium animalis subsp. lactis CNCM I-2494.</title>
        <authorList>
            <person name="Chervaux C."/>
            <person name="Grimaldi C."/>
            <person name="Bolotin A."/>
            <person name="Quinquis B."/>
            <person name="Legrain-Raspaud S."/>
            <person name="van Hylckama Vlieg J.E."/>
            <person name="Denariaz G."/>
            <person name="Smokvina T."/>
        </authorList>
    </citation>
    <scope>NUCLEOTIDE SEQUENCE [LARGE SCALE GENOMIC DNA]</scope>
    <source>
        <strain evidence="8 9">CNCM I-2494</strain>
    </source>
</reference>
<dbReference type="InterPro" id="IPR004389">
    <property type="entry name" value="Ribosomal_uL18_bac-type"/>
</dbReference>
<dbReference type="Gene3D" id="3.30.420.100">
    <property type="match status" value="1"/>
</dbReference>
<evidence type="ECO:0000256" key="6">
    <source>
        <dbReference type="ARBA" id="ARBA00035197"/>
    </source>
</evidence>
<evidence type="ECO:0000256" key="3">
    <source>
        <dbReference type="ARBA" id="ARBA00022884"/>
    </source>
</evidence>
<dbReference type="GO" id="GO:0008097">
    <property type="term" value="F:5S rRNA binding"/>
    <property type="evidence" value="ECO:0007669"/>
    <property type="project" value="TreeGrafter"/>
</dbReference>
<keyword evidence="5 7" id="KW-0687">Ribonucleoprotein</keyword>
<evidence type="ECO:0000256" key="1">
    <source>
        <dbReference type="ARBA" id="ARBA00007116"/>
    </source>
</evidence>
<dbReference type="KEGG" id="bnm:BALAC2494_00734"/>
<evidence type="ECO:0000256" key="7">
    <source>
        <dbReference type="HAMAP-Rule" id="MF_01337"/>
    </source>
</evidence>
<dbReference type="EMBL" id="CP002915">
    <property type="protein sequence ID" value="AEK29851.1"/>
    <property type="molecule type" value="Genomic_DNA"/>
</dbReference>
<comment type="subunit">
    <text evidence="7">Part of the 50S ribosomal subunit; part of the 5S rRNA/L5/L18/L25 subcomplex. Contacts the 5S and 23S rRNAs.</text>
</comment>
<dbReference type="InterPro" id="IPR057268">
    <property type="entry name" value="Ribosomal_L18"/>
</dbReference>
<evidence type="ECO:0000313" key="9">
    <source>
        <dbReference type="Proteomes" id="UP000008394"/>
    </source>
</evidence>
<dbReference type="GO" id="GO:0006412">
    <property type="term" value="P:translation"/>
    <property type="evidence" value="ECO:0007669"/>
    <property type="project" value="UniProtKB-UniRule"/>
</dbReference>
<evidence type="ECO:0000313" key="8">
    <source>
        <dbReference type="EMBL" id="AEK29851.1"/>
    </source>
</evidence>
<keyword evidence="4 7" id="KW-0689">Ribosomal protein</keyword>
<dbReference type="NCBIfam" id="TIGR00060">
    <property type="entry name" value="L18_bact"/>
    <property type="match status" value="1"/>
</dbReference>
<dbReference type="SUPFAM" id="SSF53137">
    <property type="entry name" value="Translational machinery components"/>
    <property type="match status" value="1"/>
</dbReference>
<gene>
    <name evidence="7" type="primary">rplR</name>
    <name evidence="8" type="ORF">BALAC2494_00734</name>
</gene>
<dbReference type="PANTHER" id="PTHR12899">
    <property type="entry name" value="39S RIBOSOMAL PROTEIN L18, MITOCHONDRIAL"/>
    <property type="match status" value="1"/>
</dbReference>
<dbReference type="FunFam" id="3.30.420.100:FF:000001">
    <property type="entry name" value="50S ribosomal protein L18"/>
    <property type="match status" value="1"/>
</dbReference>
<evidence type="ECO:0000256" key="5">
    <source>
        <dbReference type="ARBA" id="ARBA00023274"/>
    </source>
</evidence>
<dbReference type="Proteomes" id="UP000008394">
    <property type="component" value="Chromosome"/>
</dbReference>
<organism evidence="8 9">
    <name type="scientific">Bifidobacterium animalis subsp. lactis CNCM I-2494</name>
    <dbReference type="NCBI Taxonomy" id="1042403"/>
    <lineage>
        <taxon>Bacteria</taxon>
        <taxon>Bacillati</taxon>
        <taxon>Actinomycetota</taxon>
        <taxon>Actinomycetes</taxon>
        <taxon>Bifidobacteriales</taxon>
        <taxon>Bifidobacteriaceae</taxon>
        <taxon>Bifidobacterium</taxon>
    </lineage>
</organism>
<keyword evidence="3 7" id="KW-0694">RNA-binding</keyword>
<dbReference type="PANTHER" id="PTHR12899:SF3">
    <property type="entry name" value="LARGE RIBOSOMAL SUBUNIT PROTEIN UL18M"/>
    <property type="match status" value="1"/>
</dbReference>
<accession>A0A806FRR7</accession>